<dbReference type="EMBL" id="AVOT02002556">
    <property type="protein sequence ID" value="MBW0470821.1"/>
    <property type="molecule type" value="Genomic_DNA"/>
</dbReference>
<proteinExistence type="predicted"/>
<name>A0A9Q3BR82_9BASI</name>
<protein>
    <submittedName>
        <fullName evidence="1">Uncharacterized protein</fullName>
    </submittedName>
</protein>
<reference evidence="1" key="1">
    <citation type="submission" date="2021-03" db="EMBL/GenBank/DDBJ databases">
        <title>Draft genome sequence of rust myrtle Austropuccinia psidii MF-1, a brazilian biotype.</title>
        <authorList>
            <person name="Quecine M.C."/>
            <person name="Pachon D.M.R."/>
            <person name="Bonatelli M.L."/>
            <person name="Correr F.H."/>
            <person name="Franceschini L.M."/>
            <person name="Leite T.F."/>
            <person name="Margarido G.R.A."/>
            <person name="Almeida C.A."/>
            <person name="Ferrarezi J.A."/>
            <person name="Labate C.A."/>
        </authorList>
    </citation>
    <scope>NUCLEOTIDE SEQUENCE</scope>
    <source>
        <strain evidence="1">MF-1</strain>
    </source>
</reference>
<organism evidence="1 2">
    <name type="scientific">Austropuccinia psidii MF-1</name>
    <dbReference type="NCBI Taxonomy" id="1389203"/>
    <lineage>
        <taxon>Eukaryota</taxon>
        <taxon>Fungi</taxon>
        <taxon>Dikarya</taxon>
        <taxon>Basidiomycota</taxon>
        <taxon>Pucciniomycotina</taxon>
        <taxon>Pucciniomycetes</taxon>
        <taxon>Pucciniales</taxon>
        <taxon>Sphaerophragmiaceae</taxon>
        <taxon>Austropuccinia</taxon>
    </lineage>
</organism>
<keyword evidence="2" id="KW-1185">Reference proteome</keyword>
<dbReference type="AlphaFoldDB" id="A0A9Q3BR82"/>
<accession>A0A9Q3BR82</accession>
<evidence type="ECO:0000313" key="1">
    <source>
        <dbReference type="EMBL" id="MBW0470821.1"/>
    </source>
</evidence>
<dbReference type="Proteomes" id="UP000765509">
    <property type="component" value="Unassembled WGS sequence"/>
</dbReference>
<evidence type="ECO:0000313" key="2">
    <source>
        <dbReference type="Proteomes" id="UP000765509"/>
    </source>
</evidence>
<sequence length="119" mass="13902">MTVCIDNAKHPLIIDIGPHFSIVAREYRENYFPYWEQQLLSTKSKNFKSSSGKMTSIGKTIKEISTPHRKGDIRINPEFVVLEDAHIKGFSLGKDYQRMYSYYRNHIKSFAHIISSLYK</sequence>
<gene>
    <name evidence="1" type="ORF">O181_010536</name>
</gene>
<comment type="caution">
    <text evidence="1">The sequence shown here is derived from an EMBL/GenBank/DDBJ whole genome shotgun (WGS) entry which is preliminary data.</text>
</comment>